<keyword evidence="3" id="KW-0378">Hydrolase</keyword>
<evidence type="ECO:0000313" key="6">
    <source>
        <dbReference type="Proteomes" id="UP000754563"/>
    </source>
</evidence>
<dbReference type="PANTHER" id="PTHR20842">
    <property type="entry name" value="PROTEASE S51 ALPHA-ASPARTYL DIPEPTIDASE"/>
    <property type="match status" value="1"/>
</dbReference>
<keyword evidence="5" id="KW-0315">Glutamine amidotransferase</keyword>
<evidence type="ECO:0000256" key="4">
    <source>
        <dbReference type="ARBA" id="ARBA00022825"/>
    </source>
</evidence>
<reference evidence="5" key="2">
    <citation type="journal article" date="2021" name="Microbiome">
        <title>Successional dynamics and alternative stable states in a saline activated sludge microbial community over 9 years.</title>
        <authorList>
            <person name="Wang Y."/>
            <person name="Ye J."/>
            <person name="Ju F."/>
            <person name="Liu L."/>
            <person name="Boyd J.A."/>
            <person name="Deng Y."/>
            <person name="Parks D.H."/>
            <person name="Jiang X."/>
            <person name="Yin X."/>
            <person name="Woodcroft B.J."/>
            <person name="Tyson G.W."/>
            <person name="Hugenholtz P."/>
            <person name="Polz M.F."/>
            <person name="Zhang T."/>
        </authorList>
    </citation>
    <scope>NUCLEOTIDE SEQUENCE</scope>
    <source>
        <strain evidence="5">HKST-UBA11</strain>
    </source>
</reference>
<dbReference type="SUPFAM" id="SSF52317">
    <property type="entry name" value="Class I glutamine amidotransferase-like"/>
    <property type="match status" value="1"/>
</dbReference>
<sequence length="200" mass="22661">MSRIYLSSDIHFVAKDIFEDIQHYKKSFKTIFITTGAETHKDHSWVDANRNGMKEAGFDLFDYTLTGKTPKDIESDLKDVDIVHVNGGNCHKIVTEAKNSGFESWIKQALERGVIYTGSSGGSISAAPDISRIYRDDTEGPMGLDLVPMLIIPHWGLPERHNLYLDDRLSKIFADNHFLVPLRDNQYLKIEDGLVSFRSV</sequence>
<organism evidence="5 6">
    <name type="scientific">Candidatus Dojkabacteria bacterium</name>
    <dbReference type="NCBI Taxonomy" id="2099670"/>
    <lineage>
        <taxon>Bacteria</taxon>
        <taxon>Candidatus Dojkabacteria</taxon>
    </lineage>
</organism>
<reference evidence="5" key="1">
    <citation type="submission" date="2020-04" db="EMBL/GenBank/DDBJ databases">
        <authorList>
            <person name="Zhang T."/>
        </authorList>
    </citation>
    <scope>NUCLEOTIDE SEQUENCE</scope>
    <source>
        <strain evidence="5">HKST-UBA11</strain>
    </source>
</reference>
<keyword evidence="4" id="KW-0720">Serine protease</keyword>
<comment type="caution">
    <text evidence="5">The sequence shown here is derived from an EMBL/GenBank/DDBJ whole genome shotgun (WGS) entry which is preliminary data.</text>
</comment>
<keyword evidence="2" id="KW-0645">Protease</keyword>
<dbReference type="AlphaFoldDB" id="A0A955RK28"/>
<dbReference type="Gene3D" id="3.40.50.880">
    <property type="match status" value="1"/>
</dbReference>
<comment type="similarity">
    <text evidence="1">Belongs to the peptidase S51 family.</text>
</comment>
<dbReference type="Pfam" id="PF03575">
    <property type="entry name" value="Peptidase_S51"/>
    <property type="match status" value="1"/>
</dbReference>
<gene>
    <name evidence="5" type="ORF">KC717_02250</name>
</gene>
<dbReference type="GO" id="GO:0008236">
    <property type="term" value="F:serine-type peptidase activity"/>
    <property type="evidence" value="ECO:0007669"/>
    <property type="project" value="UniProtKB-KW"/>
</dbReference>
<dbReference type="GO" id="GO:0006508">
    <property type="term" value="P:proteolysis"/>
    <property type="evidence" value="ECO:0007669"/>
    <property type="project" value="UniProtKB-KW"/>
</dbReference>
<accession>A0A955RK28</accession>
<protein>
    <submittedName>
        <fullName evidence="5">Type 1 glutamine amidotransferase-like domain-containing protein</fullName>
    </submittedName>
</protein>
<dbReference type="EMBL" id="JAGQLH010000020">
    <property type="protein sequence ID" value="MCA9385449.1"/>
    <property type="molecule type" value="Genomic_DNA"/>
</dbReference>
<evidence type="ECO:0000313" key="5">
    <source>
        <dbReference type="EMBL" id="MCA9385449.1"/>
    </source>
</evidence>
<dbReference type="InterPro" id="IPR005320">
    <property type="entry name" value="Peptidase_S51"/>
</dbReference>
<evidence type="ECO:0000256" key="3">
    <source>
        <dbReference type="ARBA" id="ARBA00022801"/>
    </source>
</evidence>
<dbReference type="InterPro" id="IPR029062">
    <property type="entry name" value="Class_I_gatase-like"/>
</dbReference>
<proteinExistence type="inferred from homology"/>
<evidence type="ECO:0000256" key="2">
    <source>
        <dbReference type="ARBA" id="ARBA00022670"/>
    </source>
</evidence>
<dbReference type="PANTHER" id="PTHR20842:SF0">
    <property type="entry name" value="ALPHA-ASPARTYL DIPEPTIDASE"/>
    <property type="match status" value="1"/>
</dbReference>
<name>A0A955RK28_9BACT</name>
<evidence type="ECO:0000256" key="1">
    <source>
        <dbReference type="ARBA" id="ARBA00006534"/>
    </source>
</evidence>
<dbReference type="Proteomes" id="UP000754563">
    <property type="component" value="Unassembled WGS sequence"/>
</dbReference>